<sequence length="413" mass="46997">MNFFRLHRTVKIRLIESFLSSAVSNMIFPFMAIYLSSYFGVKITGILLFINVLVGILLSFFGGYISDSFGRKKLIVFAETIRLMAFFIMMLCNSPWFFSPEITFLMMMVNTICWSLADPANDAMLIDVSKPHERKFVFSLSYWGFNLAVALGGVLGGFLFKDYLFELLIALTVTAAITVILITFFIDESYIVEKKEKESLLKHVTNMIRNYRTVFRDRLFILYTVALILIMSLEYQLNNYIGIRLENEMNKQPFFHWEIDGILMAGLLRTENTILVVLMALFATAMVTRFKDRHVMVLSSFFFVAGYAFVSYSNSIPLLFFAMFIASVAEVLRVPVEQNYIASLPPKHARSSYLAINGMGYYLSQLICSITVMISAYLSSALTSIFIAITGLFGVLILLKIGTALDKRLEQAK</sequence>
<dbReference type="PANTHER" id="PTHR23517">
    <property type="entry name" value="RESISTANCE PROTEIN MDTM, PUTATIVE-RELATED-RELATED"/>
    <property type="match status" value="1"/>
</dbReference>
<protein>
    <submittedName>
        <fullName evidence="9">MFS transporter</fullName>
    </submittedName>
</protein>
<feature type="transmembrane region" description="Helical" evidence="7">
    <location>
        <begin position="295"/>
        <end position="312"/>
    </location>
</feature>
<proteinExistence type="predicted"/>
<evidence type="ECO:0000256" key="6">
    <source>
        <dbReference type="ARBA" id="ARBA00023136"/>
    </source>
</evidence>
<dbReference type="InterPro" id="IPR011701">
    <property type="entry name" value="MFS"/>
</dbReference>
<feature type="domain" description="Major facilitator superfamily (MFS) profile" evidence="8">
    <location>
        <begin position="1"/>
        <end position="408"/>
    </location>
</feature>
<feature type="transmembrane region" description="Helical" evidence="7">
    <location>
        <begin position="41"/>
        <end position="62"/>
    </location>
</feature>
<dbReference type="SUPFAM" id="SSF103473">
    <property type="entry name" value="MFS general substrate transporter"/>
    <property type="match status" value="1"/>
</dbReference>
<feature type="transmembrane region" description="Helical" evidence="7">
    <location>
        <begin position="356"/>
        <end position="378"/>
    </location>
</feature>
<feature type="transmembrane region" description="Helical" evidence="7">
    <location>
        <begin position="74"/>
        <end position="91"/>
    </location>
</feature>
<dbReference type="PROSITE" id="PS00216">
    <property type="entry name" value="SUGAR_TRANSPORT_1"/>
    <property type="match status" value="1"/>
</dbReference>
<feature type="transmembrane region" description="Helical" evidence="7">
    <location>
        <begin position="97"/>
        <end position="117"/>
    </location>
</feature>
<dbReference type="InterPro" id="IPR036259">
    <property type="entry name" value="MFS_trans_sf"/>
</dbReference>
<comment type="caution">
    <text evidence="9">The sequence shown here is derived from an EMBL/GenBank/DDBJ whole genome shotgun (WGS) entry which is preliminary data.</text>
</comment>
<evidence type="ECO:0000256" key="4">
    <source>
        <dbReference type="ARBA" id="ARBA00022692"/>
    </source>
</evidence>
<keyword evidence="3" id="KW-1003">Cell membrane</keyword>
<name>A0ABT2WG68_9BACI</name>
<evidence type="ECO:0000256" key="3">
    <source>
        <dbReference type="ARBA" id="ARBA00022475"/>
    </source>
</evidence>
<dbReference type="InterPro" id="IPR005829">
    <property type="entry name" value="Sugar_transporter_CS"/>
</dbReference>
<dbReference type="CDD" id="cd17329">
    <property type="entry name" value="MFS_MdtH_MDR_like"/>
    <property type="match status" value="1"/>
</dbReference>
<evidence type="ECO:0000313" key="9">
    <source>
        <dbReference type="EMBL" id="MCU9594417.1"/>
    </source>
</evidence>
<keyword evidence="4 7" id="KW-0812">Transmembrane</keyword>
<dbReference type="InterPro" id="IPR050171">
    <property type="entry name" value="MFS_Transporters"/>
</dbReference>
<dbReference type="RefSeq" id="WP_263061554.1">
    <property type="nucleotide sequence ID" value="NZ_JAOUSE010000020.1"/>
</dbReference>
<evidence type="ECO:0000313" key="10">
    <source>
        <dbReference type="Proteomes" id="UP001208656"/>
    </source>
</evidence>
<dbReference type="InterPro" id="IPR020846">
    <property type="entry name" value="MFS_dom"/>
</dbReference>
<evidence type="ECO:0000256" key="5">
    <source>
        <dbReference type="ARBA" id="ARBA00022989"/>
    </source>
</evidence>
<reference evidence="9 10" key="1">
    <citation type="submission" date="2022-10" db="EMBL/GenBank/DDBJ databases">
        <title>Description of Fervidibacillus gen. nov. in the family Fervidibacillaceae fam. nov. with two species, Fervidibacillus albus sp. nov., and Fervidibacillus halotolerans sp. nov., isolated from tidal flat sediments.</title>
        <authorList>
            <person name="Kwon K.K."/>
            <person name="Yang S.-H."/>
        </authorList>
    </citation>
    <scope>NUCLEOTIDE SEQUENCE [LARGE SCALE GENOMIC DNA]</scope>
    <source>
        <strain evidence="9 10">DSM 23332</strain>
    </source>
</reference>
<accession>A0ABT2WG68</accession>
<feature type="transmembrane region" description="Helical" evidence="7">
    <location>
        <begin position="318"/>
        <end position="336"/>
    </location>
</feature>
<dbReference type="Pfam" id="PF07690">
    <property type="entry name" value="MFS_1"/>
    <property type="match status" value="2"/>
</dbReference>
<feature type="transmembrane region" description="Helical" evidence="7">
    <location>
        <begin position="137"/>
        <end position="159"/>
    </location>
</feature>
<keyword evidence="2" id="KW-0813">Transport</keyword>
<evidence type="ECO:0000256" key="2">
    <source>
        <dbReference type="ARBA" id="ARBA00022448"/>
    </source>
</evidence>
<feature type="transmembrane region" description="Helical" evidence="7">
    <location>
        <begin position="219"/>
        <end position="241"/>
    </location>
</feature>
<keyword evidence="6 7" id="KW-0472">Membrane</keyword>
<feature type="transmembrane region" description="Helical" evidence="7">
    <location>
        <begin position="384"/>
        <end position="405"/>
    </location>
</feature>
<dbReference type="PANTHER" id="PTHR23517:SF3">
    <property type="entry name" value="INTEGRAL MEMBRANE TRANSPORT PROTEIN"/>
    <property type="match status" value="1"/>
</dbReference>
<comment type="subcellular location">
    <subcellularLocation>
        <location evidence="1">Cell membrane</location>
        <topology evidence="1">Multi-pass membrane protein</topology>
    </subcellularLocation>
</comment>
<feature type="transmembrane region" description="Helical" evidence="7">
    <location>
        <begin position="165"/>
        <end position="186"/>
    </location>
</feature>
<dbReference type="Gene3D" id="1.20.1250.20">
    <property type="entry name" value="MFS general substrate transporter like domains"/>
    <property type="match status" value="1"/>
</dbReference>
<evidence type="ECO:0000259" key="8">
    <source>
        <dbReference type="PROSITE" id="PS50850"/>
    </source>
</evidence>
<feature type="transmembrane region" description="Helical" evidence="7">
    <location>
        <begin position="12"/>
        <end position="35"/>
    </location>
</feature>
<keyword evidence="5 7" id="KW-1133">Transmembrane helix</keyword>
<feature type="transmembrane region" description="Helical" evidence="7">
    <location>
        <begin position="261"/>
        <end position="283"/>
    </location>
</feature>
<dbReference type="EMBL" id="JAOUSE010000020">
    <property type="protein sequence ID" value="MCU9594417.1"/>
    <property type="molecule type" value="Genomic_DNA"/>
</dbReference>
<dbReference type="Proteomes" id="UP001208656">
    <property type="component" value="Unassembled WGS sequence"/>
</dbReference>
<dbReference type="PROSITE" id="PS50850">
    <property type="entry name" value="MFS"/>
    <property type="match status" value="1"/>
</dbReference>
<gene>
    <name evidence="9" type="ORF">OEV82_08100</name>
</gene>
<evidence type="ECO:0000256" key="7">
    <source>
        <dbReference type="SAM" id="Phobius"/>
    </source>
</evidence>
<organism evidence="9 10">
    <name type="scientific">Pallidibacillus thermolactis</name>
    <dbReference type="NCBI Taxonomy" id="251051"/>
    <lineage>
        <taxon>Bacteria</taxon>
        <taxon>Bacillati</taxon>
        <taxon>Bacillota</taxon>
        <taxon>Bacilli</taxon>
        <taxon>Bacillales</taxon>
        <taxon>Bacillaceae</taxon>
        <taxon>Pallidibacillus</taxon>
    </lineage>
</organism>
<evidence type="ECO:0000256" key="1">
    <source>
        <dbReference type="ARBA" id="ARBA00004651"/>
    </source>
</evidence>
<keyword evidence="10" id="KW-1185">Reference proteome</keyword>